<name>D8TDP2_SELML</name>
<evidence type="ECO:0000313" key="2">
    <source>
        <dbReference type="Proteomes" id="UP000001514"/>
    </source>
</evidence>
<accession>D8TDP2</accession>
<proteinExistence type="predicted"/>
<gene>
    <name evidence="1" type="ORF">SELMODRAFT_431757</name>
</gene>
<evidence type="ECO:0000313" key="1">
    <source>
        <dbReference type="EMBL" id="EFJ05200.1"/>
    </source>
</evidence>
<dbReference type="InParanoid" id="D8TDP2"/>
<dbReference type="Proteomes" id="UP000001514">
    <property type="component" value="Unassembled WGS sequence"/>
</dbReference>
<dbReference type="EMBL" id="GL377733">
    <property type="protein sequence ID" value="EFJ05200.1"/>
    <property type="molecule type" value="Genomic_DNA"/>
</dbReference>
<dbReference type="KEGG" id="smo:SELMODRAFT_431757"/>
<dbReference type="Gramene" id="EFJ05200">
    <property type="protein sequence ID" value="EFJ05200"/>
    <property type="gene ID" value="SELMODRAFT_431757"/>
</dbReference>
<protein>
    <submittedName>
        <fullName evidence="1">Uncharacterized protein</fullName>
    </submittedName>
</protein>
<dbReference type="AlphaFoldDB" id="D8TDP2"/>
<dbReference type="HOGENOM" id="CLU_1734628_0_0_1"/>
<reference evidence="1 2" key="1">
    <citation type="journal article" date="2011" name="Science">
        <title>The Selaginella genome identifies genetic changes associated with the evolution of vascular plants.</title>
        <authorList>
            <person name="Banks J.A."/>
            <person name="Nishiyama T."/>
            <person name="Hasebe M."/>
            <person name="Bowman J.L."/>
            <person name="Gribskov M."/>
            <person name="dePamphilis C."/>
            <person name="Albert V.A."/>
            <person name="Aono N."/>
            <person name="Aoyama T."/>
            <person name="Ambrose B.A."/>
            <person name="Ashton N.W."/>
            <person name="Axtell M.J."/>
            <person name="Barker E."/>
            <person name="Barker M.S."/>
            <person name="Bennetzen J.L."/>
            <person name="Bonawitz N.D."/>
            <person name="Chapple C."/>
            <person name="Cheng C."/>
            <person name="Correa L.G."/>
            <person name="Dacre M."/>
            <person name="DeBarry J."/>
            <person name="Dreyer I."/>
            <person name="Elias M."/>
            <person name="Engstrom E.M."/>
            <person name="Estelle M."/>
            <person name="Feng L."/>
            <person name="Finet C."/>
            <person name="Floyd S.K."/>
            <person name="Frommer W.B."/>
            <person name="Fujita T."/>
            <person name="Gramzow L."/>
            <person name="Gutensohn M."/>
            <person name="Harholt J."/>
            <person name="Hattori M."/>
            <person name="Heyl A."/>
            <person name="Hirai T."/>
            <person name="Hiwatashi Y."/>
            <person name="Ishikawa M."/>
            <person name="Iwata M."/>
            <person name="Karol K.G."/>
            <person name="Koehler B."/>
            <person name="Kolukisaoglu U."/>
            <person name="Kubo M."/>
            <person name="Kurata T."/>
            <person name="Lalonde S."/>
            <person name="Li K."/>
            <person name="Li Y."/>
            <person name="Litt A."/>
            <person name="Lyons E."/>
            <person name="Manning G."/>
            <person name="Maruyama T."/>
            <person name="Michael T.P."/>
            <person name="Mikami K."/>
            <person name="Miyazaki S."/>
            <person name="Morinaga S."/>
            <person name="Murata T."/>
            <person name="Mueller-Roeber B."/>
            <person name="Nelson D.R."/>
            <person name="Obara M."/>
            <person name="Oguri Y."/>
            <person name="Olmstead R.G."/>
            <person name="Onodera N."/>
            <person name="Petersen B.L."/>
            <person name="Pils B."/>
            <person name="Prigge M."/>
            <person name="Rensing S.A."/>
            <person name="Riano-Pachon D.M."/>
            <person name="Roberts A.W."/>
            <person name="Sato Y."/>
            <person name="Scheller H.V."/>
            <person name="Schulz B."/>
            <person name="Schulz C."/>
            <person name="Shakirov E.V."/>
            <person name="Shibagaki N."/>
            <person name="Shinohara N."/>
            <person name="Shippen D.E."/>
            <person name="Soerensen I."/>
            <person name="Sotooka R."/>
            <person name="Sugimoto N."/>
            <person name="Sugita M."/>
            <person name="Sumikawa N."/>
            <person name="Tanurdzic M."/>
            <person name="Theissen G."/>
            <person name="Ulvskov P."/>
            <person name="Wakazuki S."/>
            <person name="Weng J.K."/>
            <person name="Willats W.W."/>
            <person name="Wipf D."/>
            <person name="Wolf P.G."/>
            <person name="Yang L."/>
            <person name="Zimmer A.D."/>
            <person name="Zhu Q."/>
            <person name="Mitros T."/>
            <person name="Hellsten U."/>
            <person name="Loque D."/>
            <person name="Otillar R."/>
            <person name="Salamov A."/>
            <person name="Schmutz J."/>
            <person name="Shapiro H."/>
            <person name="Lindquist E."/>
            <person name="Lucas S."/>
            <person name="Rokhsar D."/>
            <person name="Grigoriev I.V."/>
        </authorList>
    </citation>
    <scope>NUCLEOTIDE SEQUENCE [LARGE SCALE GENOMIC DNA]</scope>
</reference>
<keyword evidence="2" id="KW-1185">Reference proteome</keyword>
<sequence>MAVGLGSGASVAIHLSVPRRKFFHTRASQWGYHEVSTKFVDDTICELLATSEARASQVVLCSTMDQPKLHRLATWSALAPLVIFDVSPSTSKHDVPSRKNKNFVLRHVTCDSLHEDWTPALVEAGYRGDRPSIWALQSRAWIYVRTIYLGA</sequence>
<organism evidence="2">
    <name type="scientific">Selaginella moellendorffii</name>
    <name type="common">Spikemoss</name>
    <dbReference type="NCBI Taxonomy" id="88036"/>
    <lineage>
        <taxon>Eukaryota</taxon>
        <taxon>Viridiplantae</taxon>
        <taxon>Streptophyta</taxon>
        <taxon>Embryophyta</taxon>
        <taxon>Tracheophyta</taxon>
        <taxon>Lycopodiopsida</taxon>
        <taxon>Selaginellales</taxon>
        <taxon>Selaginellaceae</taxon>
        <taxon>Selaginella</taxon>
    </lineage>
</organism>